<evidence type="ECO:0000313" key="2">
    <source>
        <dbReference type="EMBL" id="KAK9538118.1"/>
    </source>
</evidence>
<accession>A0AAW1FUX2</accession>
<dbReference type="EMBL" id="JBCEZU010000034">
    <property type="protein sequence ID" value="KAK9538118.1"/>
    <property type="molecule type" value="Genomic_DNA"/>
</dbReference>
<proteinExistence type="predicted"/>
<keyword evidence="3" id="KW-1185">Reference proteome</keyword>
<dbReference type="Proteomes" id="UP001488805">
    <property type="component" value="Unassembled WGS sequence"/>
</dbReference>
<protein>
    <submittedName>
        <fullName evidence="2">Uncharacterized protein</fullName>
    </submittedName>
</protein>
<comment type="caution">
    <text evidence="2">The sequence shown here is derived from an EMBL/GenBank/DDBJ whole genome shotgun (WGS) entry which is preliminary data.</text>
</comment>
<dbReference type="AlphaFoldDB" id="A0AAW1FUX2"/>
<name>A0AAW1FUX2_ZOAVI</name>
<reference evidence="2 3" key="1">
    <citation type="journal article" date="2024" name="Genome Biol. Evol.">
        <title>Chromosome-level genome assembly of the viviparous eelpout Zoarces viviparus.</title>
        <authorList>
            <person name="Fuhrmann N."/>
            <person name="Brasseur M.V."/>
            <person name="Bakowski C.E."/>
            <person name="Podsiadlowski L."/>
            <person name="Prost S."/>
            <person name="Krehenwinkel H."/>
            <person name="Mayer C."/>
        </authorList>
    </citation>
    <scope>NUCLEOTIDE SEQUENCE [LARGE SCALE GENOMIC DNA]</scope>
    <source>
        <strain evidence="2">NO-MEL_2022_Ind0_liver</strain>
    </source>
</reference>
<organism evidence="2 3">
    <name type="scientific">Zoarces viviparus</name>
    <name type="common">Viviparous eelpout</name>
    <name type="synonym">Blennius viviparus</name>
    <dbReference type="NCBI Taxonomy" id="48416"/>
    <lineage>
        <taxon>Eukaryota</taxon>
        <taxon>Metazoa</taxon>
        <taxon>Chordata</taxon>
        <taxon>Craniata</taxon>
        <taxon>Vertebrata</taxon>
        <taxon>Euteleostomi</taxon>
        <taxon>Actinopterygii</taxon>
        <taxon>Neopterygii</taxon>
        <taxon>Teleostei</taxon>
        <taxon>Neoteleostei</taxon>
        <taxon>Acanthomorphata</taxon>
        <taxon>Eupercaria</taxon>
        <taxon>Perciformes</taxon>
        <taxon>Cottioidei</taxon>
        <taxon>Zoarcales</taxon>
        <taxon>Zoarcidae</taxon>
        <taxon>Zoarcinae</taxon>
        <taxon>Zoarces</taxon>
    </lineage>
</organism>
<evidence type="ECO:0000313" key="3">
    <source>
        <dbReference type="Proteomes" id="UP001488805"/>
    </source>
</evidence>
<sequence>MPSAQHPCDSRLCTAGPDGPREGIWSGRSGKPGHPGICGSQSGVLGRSRRQLPPHPIGPAATGGMQILGVSYCAGSCHSVTTCLLRWIVF</sequence>
<evidence type="ECO:0000256" key="1">
    <source>
        <dbReference type="SAM" id="MobiDB-lite"/>
    </source>
</evidence>
<gene>
    <name evidence="2" type="ORF">VZT92_005673</name>
</gene>
<feature type="region of interest" description="Disordered" evidence="1">
    <location>
        <begin position="1"/>
        <end position="45"/>
    </location>
</feature>